<dbReference type="Proteomes" id="UP001208938">
    <property type="component" value="Unassembled WGS sequence"/>
</dbReference>
<organism evidence="1 2">
    <name type="scientific">Pararhodobacter zhoushanensis</name>
    <dbReference type="NCBI Taxonomy" id="2479545"/>
    <lineage>
        <taxon>Bacteria</taxon>
        <taxon>Pseudomonadati</taxon>
        <taxon>Pseudomonadota</taxon>
        <taxon>Alphaproteobacteria</taxon>
        <taxon>Rhodobacterales</taxon>
        <taxon>Paracoccaceae</taxon>
        <taxon>Pararhodobacter</taxon>
    </lineage>
</organism>
<evidence type="ECO:0000313" key="2">
    <source>
        <dbReference type="Proteomes" id="UP001208938"/>
    </source>
</evidence>
<keyword evidence="2" id="KW-1185">Reference proteome</keyword>
<comment type="caution">
    <text evidence="1">The sequence shown here is derived from an EMBL/GenBank/DDBJ whole genome shotgun (WGS) entry which is preliminary data.</text>
</comment>
<protein>
    <recommendedName>
        <fullName evidence="3">Papain-like cysteine peptidase</fullName>
    </recommendedName>
</protein>
<evidence type="ECO:0008006" key="3">
    <source>
        <dbReference type="Google" id="ProtNLM"/>
    </source>
</evidence>
<accession>A0ABT3H2B4</accession>
<sequence>MDIARFESLGDNCEFGFVMARHQPKKSSLLRWALTPFPVLTRLLRDDFKDLYQFENLEPTSPKMLLDRGTGVRFHTDMVRDSVFVEDHKAVYEKEIHKVAHLRQRLEEQLQNPDMIFVYKGRQELPKAELQTLADLVSRRGGAQLLYVTAKGDLPPGSVEAHGDNLHIARIDRFADYATANVTSEAVWDQILENASIKIAPRARSASDMPGSKPAGQETS</sequence>
<dbReference type="EMBL" id="JAPDFL010000001">
    <property type="protein sequence ID" value="MCW1933922.1"/>
    <property type="molecule type" value="Genomic_DNA"/>
</dbReference>
<reference evidence="1 2" key="1">
    <citation type="submission" date="2022-10" db="EMBL/GenBank/DDBJ databases">
        <title>Pararhodobacter sp. nov., isolated from marine algae.</title>
        <authorList>
            <person name="Choi B.J."/>
            <person name="Kim J.M."/>
            <person name="Lee J.K."/>
            <person name="Choi D.G."/>
            <person name="Jeon C.O."/>
        </authorList>
    </citation>
    <scope>NUCLEOTIDE SEQUENCE [LARGE SCALE GENOMIC DNA]</scope>
    <source>
        <strain evidence="1 2">ZQ420</strain>
    </source>
</reference>
<gene>
    <name evidence="1" type="ORF">OKW52_17080</name>
</gene>
<evidence type="ECO:0000313" key="1">
    <source>
        <dbReference type="EMBL" id="MCW1933922.1"/>
    </source>
</evidence>
<dbReference type="RefSeq" id="WP_264506790.1">
    <property type="nucleotide sequence ID" value="NZ_JAPDFL010000001.1"/>
</dbReference>
<name>A0ABT3H2B4_9RHOB</name>
<proteinExistence type="predicted"/>